<accession>A0A6J6MXM2</accession>
<dbReference type="InterPro" id="IPR013520">
    <property type="entry name" value="Ribonucl_H"/>
</dbReference>
<name>A0A6J6MXM2_9ZZZZ</name>
<dbReference type="GO" id="GO:0003676">
    <property type="term" value="F:nucleic acid binding"/>
    <property type="evidence" value="ECO:0007669"/>
    <property type="project" value="InterPro"/>
</dbReference>
<proteinExistence type="predicted"/>
<feature type="domain" description="Exonuclease" evidence="1">
    <location>
        <begin position="9"/>
        <end position="184"/>
    </location>
</feature>
<dbReference type="CDD" id="cd06127">
    <property type="entry name" value="DEDDh"/>
    <property type="match status" value="1"/>
</dbReference>
<evidence type="ECO:0000259" key="1">
    <source>
        <dbReference type="SMART" id="SM00479"/>
    </source>
</evidence>
<dbReference type="InterPro" id="IPR036397">
    <property type="entry name" value="RNaseH_sf"/>
</dbReference>
<protein>
    <submittedName>
        <fullName evidence="2">Unannotated protein</fullName>
    </submittedName>
</protein>
<dbReference type="SUPFAM" id="SSF53098">
    <property type="entry name" value="Ribonuclease H-like"/>
    <property type="match status" value="1"/>
</dbReference>
<evidence type="ECO:0000313" key="2">
    <source>
        <dbReference type="EMBL" id="CAB4677013.1"/>
    </source>
</evidence>
<dbReference type="Pfam" id="PF00929">
    <property type="entry name" value="RNase_T"/>
    <property type="match status" value="1"/>
</dbReference>
<dbReference type="EMBL" id="CAEZWW010000114">
    <property type="protein sequence ID" value="CAB4677013.1"/>
    <property type="molecule type" value="Genomic_DNA"/>
</dbReference>
<sequence length="218" mass="23738">MPNSWVDQGFIAYDTETTGVDVGEARIVTAAAIHFVNRVPVDSRSWLIAVDVEIPEAASAIHGVTTQMSRAEGIEQMSALADIRFFLLGAGAPIVCFKSDFDIPVTDSNLIRAGLAPLPAGLAICAYVIDRQFNKYVKGKAQRRLQPTAARYGITLNDEDWHGAQADAIAAGQIFLAEVDAYPALTAVSAAELSGQVDKWREEQEIDFQKWLARQESN</sequence>
<gene>
    <name evidence="2" type="ORF">UFOPK2310_00970</name>
</gene>
<dbReference type="SMART" id="SM00479">
    <property type="entry name" value="EXOIII"/>
    <property type="match status" value="1"/>
</dbReference>
<reference evidence="2" key="1">
    <citation type="submission" date="2020-05" db="EMBL/GenBank/DDBJ databases">
        <authorList>
            <person name="Chiriac C."/>
            <person name="Salcher M."/>
            <person name="Ghai R."/>
            <person name="Kavagutti S V."/>
        </authorList>
    </citation>
    <scope>NUCLEOTIDE SEQUENCE</scope>
</reference>
<dbReference type="InterPro" id="IPR012337">
    <property type="entry name" value="RNaseH-like_sf"/>
</dbReference>
<dbReference type="Gene3D" id="3.30.420.10">
    <property type="entry name" value="Ribonuclease H-like superfamily/Ribonuclease H"/>
    <property type="match status" value="1"/>
</dbReference>
<organism evidence="2">
    <name type="scientific">freshwater metagenome</name>
    <dbReference type="NCBI Taxonomy" id="449393"/>
    <lineage>
        <taxon>unclassified sequences</taxon>
        <taxon>metagenomes</taxon>
        <taxon>ecological metagenomes</taxon>
    </lineage>
</organism>
<dbReference type="AlphaFoldDB" id="A0A6J6MXM2"/>